<dbReference type="PANTHER" id="PTHR33498">
    <property type="entry name" value="TRANSPOSASE FOR INSERTION SEQUENCE ELEMENT IS1557"/>
    <property type="match status" value="1"/>
</dbReference>
<gene>
    <name evidence="3" type="ORF">ACFQVD_08425</name>
</gene>
<comment type="caution">
    <text evidence="3">The sequence shown here is derived from an EMBL/GenBank/DDBJ whole genome shotgun (WGS) entry which is preliminary data.</text>
</comment>
<dbReference type="Gene3D" id="1.10.10.60">
    <property type="entry name" value="Homeodomain-like"/>
    <property type="match status" value="1"/>
</dbReference>
<keyword evidence="4" id="KW-1185">Reference proteome</keyword>
<dbReference type="EMBL" id="JBHTEE010000001">
    <property type="protein sequence ID" value="MFC7600131.1"/>
    <property type="molecule type" value="Genomic_DNA"/>
</dbReference>
<accession>A0ABW2SWE3</accession>
<dbReference type="InterPro" id="IPR002560">
    <property type="entry name" value="Transposase_DDE"/>
</dbReference>
<evidence type="ECO:0000256" key="1">
    <source>
        <dbReference type="SAM" id="MobiDB-lite"/>
    </source>
</evidence>
<dbReference type="PANTHER" id="PTHR33498:SF1">
    <property type="entry name" value="TRANSPOSASE FOR INSERTION SEQUENCE ELEMENT IS1557"/>
    <property type="match status" value="1"/>
</dbReference>
<feature type="region of interest" description="Disordered" evidence="1">
    <location>
        <begin position="260"/>
        <end position="291"/>
    </location>
</feature>
<feature type="domain" description="HTH IS21-type" evidence="2">
    <location>
        <begin position="293"/>
        <end position="356"/>
    </location>
</feature>
<dbReference type="InterPro" id="IPR017894">
    <property type="entry name" value="HTH_IS21_transposase_type"/>
</dbReference>
<dbReference type="Proteomes" id="UP001596514">
    <property type="component" value="Unassembled WGS sequence"/>
</dbReference>
<dbReference type="InterPro" id="IPR047951">
    <property type="entry name" value="Transpos_ISL3"/>
</dbReference>
<evidence type="ECO:0000313" key="4">
    <source>
        <dbReference type="Proteomes" id="UP001596514"/>
    </source>
</evidence>
<name>A0ABW2SWE3_9ACTN</name>
<sequence>MQHAEPPAGEACLQVFFPHLTELVVEELVDRSGYVLIQARTGGAPALCPGCRAPSTRLHGHYRRLLQDLPTGGRQILINLTVRRLKCGNPTCQVRTFAEPISSLARRHARNTSLLRRMLERFALALAGRAATRLLGLLGVTVSRDTLIRLIRALPDPEIGQVTVLGVDDWAKRRGHSYATLLVNVETGRPIDVLDDRQADTFAAWLREHPGIEVICRDRAGAYAEGSRTGAPDAIEVADRWHLWNNLCKAAEAAVRTHRSDLTEPEPAPGPAAPAVIEPKARPESHTAARTRERHAIVRELAERGMTISAISQRLGLDRKTVRKFASAATAEHLINGPRSRTRSFEEFVPYLRQRVTEDEIINAAQLYAELRERGYRGSRRTVRRYLEPLRTAVTAPDLPPPPPTVRETTRWITSHPDHLTNDENTRLKAVLARSPHLSALARHVTTFAQMMSERSGQTDLKAWLAAVDADDIPQLHSFARGIERDLDAVTNGLSLPYSSGTVEGNVTRVKALKRSRYGRANLDLLRKIILCSH</sequence>
<dbReference type="Pfam" id="PF01610">
    <property type="entry name" value="DDE_Tnp_ISL3"/>
    <property type="match status" value="2"/>
</dbReference>
<dbReference type="PROSITE" id="PS50531">
    <property type="entry name" value="HTH_IS21"/>
    <property type="match status" value="1"/>
</dbReference>
<dbReference type="RefSeq" id="WP_343981448.1">
    <property type="nucleotide sequence ID" value="NZ_BAAAGK010000222.1"/>
</dbReference>
<dbReference type="Pfam" id="PF13384">
    <property type="entry name" value="HTH_23"/>
    <property type="match status" value="1"/>
</dbReference>
<reference evidence="4" key="1">
    <citation type="journal article" date="2019" name="Int. J. Syst. Evol. Microbiol.">
        <title>The Global Catalogue of Microorganisms (GCM) 10K type strain sequencing project: providing services to taxonomists for standard genome sequencing and annotation.</title>
        <authorList>
            <consortium name="The Broad Institute Genomics Platform"/>
            <consortium name="The Broad Institute Genome Sequencing Center for Infectious Disease"/>
            <person name="Wu L."/>
            <person name="Ma J."/>
        </authorList>
    </citation>
    <scope>NUCLEOTIDE SEQUENCE [LARGE SCALE GENOMIC DNA]</scope>
    <source>
        <strain evidence="4">JCM 10083</strain>
    </source>
</reference>
<dbReference type="SUPFAM" id="SSF46689">
    <property type="entry name" value="Homeodomain-like"/>
    <property type="match status" value="1"/>
</dbReference>
<dbReference type="Pfam" id="PF14690">
    <property type="entry name" value="Zn_ribbon_ISL3"/>
    <property type="match status" value="1"/>
</dbReference>
<protein>
    <submittedName>
        <fullName evidence="3">ISL3 family transposase</fullName>
    </submittedName>
</protein>
<proteinExistence type="predicted"/>
<dbReference type="InterPro" id="IPR029261">
    <property type="entry name" value="Transposase_Znf"/>
</dbReference>
<dbReference type="NCBIfam" id="NF033550">
    <property type="entry name" value="transpos_ISL3"/>
    <property type="match status" value="1"/>
</dbReference>
<feature type="compositionally biased region" description="Basic and acidic residues" evidence="1">
    <location>
        <begin position="279"/>
        <end position="291"/>
    </location>
</feature>
<evidence type="ECO:0000259" key="2">
    <source>
        <dbReference type="PROSITE" id="PS50531"/>
    </source>
</evidence>
<dbReference type="InterPro" id="IPR009057">
    <property type="entry name" value="Homeodomain-like_sf"/>
</dbReference>
<organism evidence="3 4">
    <name type="scientific">Streptosporangium amethystogenes subsp. fukuiense</name>
    <dbReference type="NCBI Taxonomy" id="698418"/>
    <lineage>
        <taxon>Bacteria</taxon>
        <taxon>Bacillati</taxon>
        <taxon>Actinomycetota</taxon>
        <taxon>Actinomycetes</taxon>
        <taxon>Streptosporangiales</taxon>
        <taxon>Streptosporangiaceae</taxon>
        <taxon>Streptosporangium</taxon>
    </lineage>
</organism>
<evidence type="ECO:0000313" key="3">
    <source>
        <dbReference type="EMBL" id="MFC7600131.1"/>
    </source>
</evidence>